<dbReference type="InterPro" id="IPR011608">
    <property type="entry name" value="PRD"/>
</dbReference>
<dbReference type="AlphaFoldDB" id="A0A140L0X0"/>
<dbReference type="PANTHER" id="PTHR30185:SF15">
    <property type="entry name" value="CRYPTIC BETA-GLUCOSIDE BGL OPERON ANTITERMINATOR"/>
    <property type="match status" value="1"/>
</dbReference>
<dbReference type="NCBIfam" id="NF046042">
    <property type="entry name" value="LicT"/>
    <property type="match status" value="1"/>
</dbReference>
<dbReference type="Gene3D" id="2.30.24.10">
    <property type="entry name" value="CAT RNA-binding domain"/>
    <property type="match status" value="1"/>
</dbReference>
<dbReference type="PANTHER" id="PTHR30185">
    <property type="entry name" value="CRYPTIC BETA-GLUCOSIDE BGL OPERON ANTITERMINATOR"/>
    <property type="match status" value="1"/>
</dbReference>
<dbReference type="PATRIC" id="fig|520762.4.peg.2792"/>
<dbReference type="InterPro" id="IPR004341">
    <property type="entry name" value="CAT_RNA-bd_dom"/>
</dbReference>
<dbReference type="STRING" id="520762.AN619_25130"/>
<dbReference type="RefSeq" id="WP_068557452.1">
    <property type="nucleotide sequence ID" value="NZ_LOEE01000061.1"/>
</dbReference>
<evidence type="ECO:0000313" key="3">
    <source>
        <dbReference type="EMBL" id="KXG74195.1"/>
    </source>
</evidence>
<dbReference type="Proteomes" id="UP000070456">
    <property type="component" value="Unassembled WGS sequence"/>
</dbReference>
<dbReference type="EMBL" id="LOEE01000061">
    <property type="protein sequence ID" value="KXG74195.1"/>
    <property type="molecule type" value="Genomic_DNA"/>
</dbReference>
<evidence type="ECO:0000256" key="1">
    <source>
        <dbReference type="ARBA" id="ARBA00022737"/>
    </source>
</evidence>
<dbReference type="SUPFAM" id="SSF50151">
    <property type="entry name" value="SacY-like RNA-binding domain"/>
    <property type="match status" value="1"/>
</dbReference>
<dbReference type="GO" id="GO:0006355">
    <property type="term" value="P:regulation of DNA-templated transcription"/>
    <property type="evidence" value="ECO:0007669"/>
    <property type="project" value="InterPro"/>
</dbReference>
<dbReference type="Pfam" id="PF03123">
    <property type="entry name" value="CAT_RBD"/>
    <property type="match status" value="1"/>
</dbReference>
<feature type="domain" description="PRD" evidence="2">
    <location>
        <begin position="66"/>
        <end position="170"/>
    </location>
</feature>
<dbReference type="SMART" id="SM01061">
    <property type="entry name" value="CAT_RBD"/>
    <property type="match status" value="1"/>
</dbReference>
<comment type="caution">
    <text evidence="3">The sequence shown here is derived from an EMBL/GenBank/DDBJ whole genome shotgun (WGS) entry which is preliminary data.</text>
</comment>
<proteinExistence type="predicted"/>
<keyword evidence="1" id="KW-0677">Repeat</keyword>
<dbReference type="PROSITE" id="PS51372">
    <property type="entry name" value="PRD_2"/>
    <property type="match status" value="2"/>
</dbReference>
<reference evidence="3 4" key="1">
    <citation type="submission" date="2015-12" db="EMBL/GenBank/DDBJ databases">
        <title>Draft genome sequence of the thermoanaerobe Thermotalea metallivorans, an isolate from the runoff channel of the Great Artesian Basin, Australia.</title>
        <authorList>
            <person name="Patel B.K."/>
        </authorList>
    </citation>
    <scope>NUCLEOTIDE SEQUENCE [LARGE SCALE GENOMIC DNA]</scope>
    <source>
        <strain evidence="3 4">B2-1</strain>
    </source>
</reference>
<organism evidence="3 4">
    <name type="scientific">Thermotalea metallivorans</name>
    <dbReference type="NCBI Taxonomy" id="520762"/>
    <lineage>
        <taxon>Bacteria</taxon>
        <taxon>Bacillati</taxon>
        <taxon>Bacillota</taxon>
        <taxon>Clostridia</taxon>
        <taxon>Peptostreptococcales</taxon>
        <taxon>Thermotaleaceae</taxon>
        <taxon>Thermotalea</taxon>
    </lineage>
</organism>
<dbReference type="InterPro" id="IPR036650">
    <property type="entry name" value="CAT_RNA-bd_dom_sf"/>
</dbReference>
<sequence>MRIHKILNNNVVTIVDEATSMEKVIMGRGIAFKKKVGETIDESKIEKVFLIENRKENIKFQQLIHEIPLEYITISEEIISYAKQQLKASFDDHIYVALTDHLAFAIKRASLGLEIKNHLLWEIQRIYKEEYKVGLWAIDFIGEKLGVKMPEDEGGFIALHLVNASLGKEMGDTMNMTAIVQDILNIIKYYFIIEFDEKDISYDRLVTHLKFFAQRIISKKKFTPSETTPLLELIKKNYGKQYDCALKIKSYIEKNYDYEISEEEIVYLSLHLYRVVSRQNE</sequence>
<evidence type="ECO:0000259" key="2">
    <source>
        <dbReference type="PROSITE" id="PS51372"/>
    </source>
</evidence>
<dbReference type="InterPro" id="IPR050661">
    <property type="entry name" value="BglG_antiterminators"/>
</dbReference>
<dbReference type="Pfam" id="PF00874">
    <property type="entry name" value="PRD"/>
    <property type="match status" value="2"/>
</dbReference>
<protein>
    <submittedName>
        <fullName evidence="3">Transcription antiterminator LicT</fullName>
    </submittedName>
</protein>
<dbReference type="GO" id="GO:0003723">
    <property type="term" value="F:RNA binding"/>
    <property type="evidence" value="ECO:0007669"/>
    <property type="project" value="InterPro"/>
</dbReference>
<keyword evidence="4" id="KW-1185">Reference proteome</keyword>
<accession>A0A140L0X0</accession>
<dbReference type="SUPFAM" id="SSF63520">
    <property type="entry name" value="PTS-regulatory domain, PRD"/>
    <property type="match status" value="2"/>
</dbReference>
<gene>
    <name evidence="3" type="primary">licT</name>
    <name evidence="3" type="ORF">AN619_25130</name>
</gene>
<evidence type="ECO:0000313" key="4">
    <source>
        <dbReference type="Proteomes" id="UP000070456"/>
    </source>
</evidence>
<name>A0A140L0X0_9FIRM</name>
<feature type="domain" description="PRD" evidence="2">
    <location>
        <begin position="171"/>
        <end position="281"/>
    </location>
</feature>
<dbReference type="InterPro" id="IPR036634">
    <property type="entry name" value="PRD_sf"/>
</dbReference>
<dbReference type="Gene3D" id="1.10.1790.10">
    <property type="entry name" value="PRD domain"/>
    <property type="match status" value="2"/>
</dbReference>
<dbReference type="OrthoDB" id="9813552at2"/>